<name>A0A150G284_GONPE</name>
<dbReference type="Pfam" id="PF25474">
    <property type="entry name" value="TPR_TmcB"/>
    <property type="match status" value="1"/>
</dbReference>
<dbReference type="CDD" id="cd00130">
    <property type="entry name" value="PAS"/>
    <property type="match status" value="1"/>
</dbReference>
<feature type="compositionally biased region" description="Polar residues" evidence="7">
    <location>
        <begin position="1408"/>
        <end position="1419"/>
    </location>
</feature>
<evidence type="ECO:0000313" key="10">
    <source>
        <dbReference type="EMBL" id="KXZ43615.1"/>
    </source>
</evidence>
<dbReference type="InterPro" id="IPR000014">
    <property type="entry name" value="PAS"/>
</dbReference>
<keyword evidence="4" id="KW-0547">Nucleotide-binding</keyword>
<feature type="compositionally biased region" description="Polar residues" evidence="7">
    <location>
        <begin position="1920"/>
        <end position="1930"/>
    </location>
</feature>
<keyword evidence="11" id="KW-1185">Reference proteome</keyword>
<feature type="transmembrane region" description="Helical" evidence="8">
    <location>
        <begin position="130"/>
        <end position="152"/>
    </location>
</feature>
<feature type="compositionally biased region" description="Low complexity" evidence="7">
    <location>
        <begin position="1"/>
        <end position="20"/>
    </location>
</feature>
<protein>
    <recommendedName>
        <fullName evidence="9">PAS domain-containing protein</fullName>
    </recommendedName>
</protein>
<dbReference type="PANTHER" id="PTHR31600">
    <property type="entry name" value="TINY MACROCYSTS PROTEIN B-RELATED"/>
    <property type="match status" value="1"/>
</dbReference>
<keyword evidence="6" id="KW-0067">ATP-binding</keyword>
<evidence type="ECO:0000256" key="8">
    <source>
        <dbReference type="SAM" id="Phobius"/>
    </source>
</evidence>
<feature type="domain" description="PAS" evidence="9">
    <location>
        <begin position="592"/>
        <end position="664"/>
    </location>
</feature>
<feature type="region of interest" description="Disordered" evidence="7">
    <location>
        <begin position="1791"/>
        <end position="1888"/>
    </location>
</feature>
<evidence type="ECO:0000256" key="6">
    <source>
        <dbReference type="ARBA" id="ARBA00022840"/>
    </source>
</evidence>
<dbReference type="Pfam" id="PF13426">
    <property type="entry name" value="PAS_9"/>
    <property type="match status" value="1"/>
</dbReference>
<dbReference type="GO" id="GO:0009881">
    <property type="term" value="F:photoreceptor activity"/>
    <property type="evidence" value="ECO:0007669"/>
    <property type="project" value="UniProtKB-KW"/>
</dbReference>
<evidence type="ECO:0000256" key="4">
    <source>
        <dbReference type="ARBA" id="ARBA00022741"/>
    </source>
</evidence>
<organism evidence="10 11">
    <name type="scientific">Gonium pectorale</name>
    <name type="common">Green alga</name>
    <dbReference type="NCBI Taxonomy" id="33097"/>
    <lineage>
        <taxon>Eukaryota</taxon>
        <taxon>Viridiplantae</taxon>
        <taxon>Chlorophyta</taxon>
        <taxon>core chlorophytes</taxon>
        <taxon>Chlorophyceae</taxon>
        <taxon>CS clade</taxon>
        <taxon>Chlamydomonadales</taxon>
        <taxon>Volvocaceae</taxon>
        <taxon>Gonium</taxon>
    </lineage>
</organism>
<evidence type="ECO:0000256" key="7">
    <source>
        <dbReference type="SAM" id="MobiDB-lite"/>
    </source>
</evidence>
<dbReference type="FunFam" id="3.30.450.20:FF:000060">
    <property type="entry name" value="Sensor protein FixL"/>
    <property type="match status" value="1"/>
</dbReference>
<keyword evidence="1" id="KW-0600">Photoreceptor protein</keyword>
<keyword evidence="5" id="KW-0418">Kinase</keyword>
<evidence type="ECO:0000256" key="1">
    <source>
        <dbReference type="ARBA" id="ARBA00022543"/>
    </source>
</evidence>
<evidence type="ECO:0000259" key="9">
    <source>
        <dbReference type="SMART" id="SM00091"/>
    </source>
</evidence>
<feature type="region of interest" description="Disordered" evidence="7">
    <location>
        <begin position="1358"/>
        <end position="1380"/>
    </location>
</feature>
<evidence type="ECO:0000256" key="3">
    <source>
        <dbReference type="ARBA" id="ARBA00022679"/>
    </source>
</evidence>
<feature type="region of interest" description="Disordered" evidence="7">
    <location>
        <begin position="1"/>
        <end position="22"/>
    </location>
</feature>
<keyword evidence="3" id="KW-0808">Transferase</keyword>
<reference evidence="11" key="1">
    <citation type="journal article" date="2016" name="Nat. Commun.">
        <title>The Gonium pectorale genome demonstrates co-option of cell cycle regulation during the evolution of multicellularity.</title>
        <authorList>
            <person name="Hanschen E.R."/>
            <person name="Marriage T.N."/>
            <person name="Ferris P.J."/>
            <person name="Hamaji T."/>
            <person name="Toyoda A."/>
            <person name="Fujiyama A."/>
            <person name="Neme R."/>
            <person name="Noguchi H."/>
            <person name="Minakuchi Y."/>
            <person name="Suzuki M."/>
            <person name="Kawai-Toyooka H."/>
            <person name="Smith D.R."/>
            <person name="Sparks H."/>
            <person name="Anderson J."/>
            <person name="Bakaric R."/>
            <person name="Luria V."/>
            <person name="Karger A."/>
            <person name="Kirschner M.W."/>
            <person name="Durand P.M."/>
            <person name="Michod R.E."/>
            <person name="Nozaki H."/>
            <person name="Olson B.J."/>
        </authorList>
    </citation>
    <scope>NUCLEOTIDE SEQUENCE [LARGE SCALE GENOMIC DNA]</scope>
    <source>
        <strain evidence="11">NIES-2863</strain>
    </source>
</reference>
<gene>
    <name evidence="10" type="ORF">GPECTOR_85g345</name>
</gene>
<dbReference type="PANTHER" id="PTHR31600:SF2">
    <property type="entry name" value="GAMETE ENRICHED GENE 10 PROTEIN-RELATED"/>
    <property type="match status" value="1"/>
</dbReference>
<dbReference type="GO" id="GO:0005524">
    <property type="term" value="F:ATP binding"/>
    <property type="evidence" value="ECO:0007669"/>
    <property type="project" value="UniProtKB-KW"/>
</dbReference>
<dbReference type="InterPro" id="IPR052994">
    <property type="entry name" value="Tiny_macrocysts_regulators"/>
</dbReference>
<evidence type="ECO:0000256" key="5">
    <source>
        <dbReference type="ARBA" id="ARBA00022777"/>
    </source>
</evidence>
<dbReference type="EMBL" id="LSYV01000086">
    <property type="protein sequence ID" value="KXZ43615.1"/>
    <property type="molecule type" value="Genomic_DNA"/>
</dbReference>
<keyword evidence="8" id="KW-0812">Transmembrane</keyword>
<feature type="region of interest" description="Disordered" evidence="7">
    <location>
        <begin position="1230"/>
        <end position="1261"/>
    </location>
</feature>
<dbReference type="Proteomes" id="UP000075714">
    <property type="component" value="Unassembled WGS sequence"/>
</dbReference>
<feature type="compositionally biased region" description="Basic and acidic residues" evidence="7">
    <location>
        <begin position="2030"/>
        <end position="2043"/>
    </location>
</feature>
<feature type="region of interest" description="Disordered" evidence="7">
    <location>
        <begin position="1909"/>
        <end position="2064"/>
    </location>
</feature>
<accession>A0A150G284</accession>
<feature type="region of interest" description="Disordered" evidence="7">
    <location>
        <begin position="1131"/>
        <end position="1154"/>
    </location>
</feature>
<dbReference type="InterPro" id="IPR035965">
    <property type="entry name" value="PAS-like_dom_sf"/>
</dbReference>
<dbReference type="GO" id="GO:0016301">
    <property type="term" value="F:kinase activity"/>
    <property type="evidence" value="ECO:0007669"/>
    <property type="project" value="UniProtKB-KW"/>
</dbReference>
<dbReference type="InterPro" id="IPR057352">
    <property type="entry name" value="TPR_TmcB/C"/>
</dbReference>
<dbReference type="Gene3D" id="3.30.450.20">
    <property type="entry name" value="PAS domain"/>
    <property type="match status" value="1"/>
</dbReference>
<keyword evidence="8" id="KW-1133">Transmembrane helix</keyword>
<feature type="compositionally biased region" description="Low complexity" evidence="7">
    <location>
        <begin position="1230"/>
        <end position="1241"/>
    </location>
</feature>
<feature type="compositionally biased region" description="Acidic residues" evidence="7">
    <location>
        <begin position="1997"/>
        <end position="2008"/>
    </location>
</feature>
<feature type="domain" description="PAS" evidence="9">
    <location>
        <begin position="707"/>
        <end position="774"/>
    </location>
</feature>
<evidence type="ECO:0000313" key="11">
    <source>
        <dbReference type="Proteomes" id="UP000075714"/>
    </source>
</evidence>
<feature type="domain" description="PAS" evidence="9">
    <location>
        <begin position="944"/>
        <end position="1010"/>
    </location>
</feature>
<proteinExistence type="predicted"/>
<feature type="transmembrane region" description="Helical" evidence="8">
    <location>
        <begin position="225"/>
        <end position="243"/>
    </location>
</feature>
<feature type="compositionally biased region" description="Low complexity" evidence="7">
    <location>
        <begin position="1830"/>
        <end position="1839"/>
    </location>
</feature>
<feature type="transmembrane region" description="Helical" evidence="8">
    <location>
        <begin position="183"/>
        <end position="205"/>
    </location>
</feature>
<feature type="region of interest" description="Disordered" evidence="7">
    <location>
        <begin position="1277"/>
        <end position="1339"/>
    </location>
</feature>
<feature type="compositionally biased region" description="Low complexity" evidence="7">
    <location>
        <begin position="2018"/>
        <end position="2029"/>
    </location>
</feature>
<dbReference type="SUPFAM" id="SSF55785">
    <property type="entry name" value="PYP-like sensor domain (PAS domain)"/>
    <property type="match status" value="1"/>
</dbReference>
<evidence type="ECO:0000256" key="2">
    <source>
        <dbReference type="ARBA" id="ARBA00022606"/>
    </source>
</evidence>
<feature type="transmembrane region" description="Helical" evidence="8">
    <location>
        <begin position="281"/>
        <end position="299"/>
    </location>
</feature>
<keyword evidence="2" id="KW-0716">Sensory transduction</keyword>
<keyword evidence="1" id="KW-0675">Receptor</keyword>
<dbReference type="SMART" id="SM00091">
    <property type="entry name" value="PAS"/>
    <property type="match status" value="3"/>
</dbReference>
<keyword evidence="1" id="KW-0157">Chromophore</keyword>
<feature type="compositionally biased region" description="Low complexity" evidence="7">
    <location>
        <begin position="1367"/>
        <end position="1379"/>
    </location>
</feature>
<comment type="caution">
    <text evidence="10">The sequence shown here is derived from an EMBL/GenBank/DDBJ whole genome shotgun (WGS) entry which is preliminary data.</text>
</comment>
<dbReference type="OrthoDB" id="545912at2759"/>
<feature type="transmembrane region" description="Helical" evidence="8">
    <location>
        <begin position="249"/>
        <end position="269"/>
    </location>
</feature>
<sequence>MSGASVSSFGSSANGGSSVGTQARTGPTFDDGDIFEEPQTLQLGIFGDFLQLWLLVVNPSYGWAISAKNKVWQVVSFIQLNAFLSARGYSFFLALLYVFIGLLGVNLALSIWVANAFSNNRFEHVWPIQFLRWFGLIFYQVLDIATLTLLLVTLDCNYFNVPVATQFHNQEFPDVMCWSMPHIIHVAVSVVSIVVFGAMAMCQVVSEMELNPLTRNYMGICHTHVEGMGFVIKVIVTIASVTLGTSTKWLAVVYLFFFAMLFYLSVRWVPYIYSALNYVRCASYAMVLYSSALLMVLAYGPSGSMDRQSAFRERVTWAMWGGMGPAAAMGALACHLRLRHFAINVQAKFRHAEPGNGPKTLYRFTDAREVEISARCCRRWVDEDTLEPEAVELSEAIIKAGMLQLPQDPQMIILYSSFLIDVQGSYQSGYTQLQTAKKQAPGILERFAIFSREQAHTQKASGANNGAPDSAVDLVSYVEFQRNHRLVVRAHREALLAMRSFWGLLLRHHVSFNHLSKALHRIEVSVKGAERAYRGVLSRHGSSPRIVRLYGRFLETVKFDPWAASKWYTEADRLEEEAELTREAMQLGGMETLLPQAVTADRGPDMDGVAFICINAKGIIQVASPEAHTLLGYMKNELKGRDVGIIMPPPFGERHSAYVRNYIQTGTSALLDRTSDMVCLTKNLKVLRIRLRISKVSGLNEDSVFLGVIEPVPPTPNEARAWVLGNGTLVAADDRFCDWLGYEGTELPGVQLEELLLEKNAVKAVIKGFSKAAHAAAFSINQTHRLGHRRPSNAGNEMALNDKPDKSLAAASLMGGIGGGEKASITGAGDANKGLSWLRRTVTNHGLNSSGTGMTSGVAAPAPHAPVLLPRAAWHHKYSAPLGFDTCLQPGVFGSVKVHTVILRRCHSTNSGPGADNASAGALVPRGKAGAFGPHPVRGHEVVPPTPRIRYSYDDMMLVADLKGRILHMTSSLAEALGGDAEAIRAGGLSMLIPEPASILHGPWMQELGTPQSTALGPAAAAPAYSCRRGVAVCLNTRGDEHGNGPGLKPFRLTVQQRMADGGGSKVHVVSLVPLTMEQALAERCLSLTADLTGTILEADDRTPAELFGADPRSLAGRSLAQLVDLFRPDWDPDGATPESGFNGSGGATTPQQATAAARRLTRTLLELARRDSENPGCSWRVGVQVPPTEAARRQLDRIAALLGPEDASLAARFNGAKTVPAVMRVRLVQAPPSQPQASAPNRSGGSSMTHGSPGGVQWQAPSFAPRAISVKQRGAFFDPGPIAEGAEEGEEATPVEPFQPHVRRSPVLSNSPDRPRQHGPGPLAEATETGHSTESSGKVLLNPEDVAALEELADAIVAPSPPRPPHAGASPSGAPAAADVAELTAELADLSKLPLQQPPASRLASRRPSNSALPSHTVLTPPPVASVAPIGADLPSTPRSNVPTARTPPPQHLTLPLADSPKPGDHGAKAMGGSGGTPQPPEPPRESGAISRPQRASGLGMYKEHPVSLRLPPDMANLVAAAAMAMEPPYDNESDEAKDEAGNEGALVLEIELWRADLLSGVLEVDERGRVLRADQSPLDSSDLVLGAPASALAGAAVSSLIPLPPGGVSSLLEGDPNMPVAVRGALKKRVVKQPKAGAPVVMSTRHHSDGCGLAVVVQAVRRAGPSGSAFLLLHPSVPSAVQPGFVRWVYDNDMTSLMTPLGVGPPVGVAGHARLTALGMASAALLRGDGPVLPGGDSSRLKASRTTMRDVIRAVVAAQANGGAAPTAAGTVSGSGAATVYTATAAGIITPHGGGGGERTSTTGLTPPGDARGRSGSGHPPRDSNQPSSSGDAPAAAGGHGSRGVRPRLSFKASFTPPGPQEGSEDVEAATPPTHHANAKICKSDSTDMDTIQDTAFEMQGIKAGGKAPTWKAGGGPSFNSFDHQGSSDVAKGSPRQSAELMRPVPEDGPSSKVRPTSRLSAKKHSMVHSWVLSNSPARDGESRSASIPNRVPDDMDGDADQSEQDSEGRSGGVGASSNGGSTGSDNSGDRPDGAVADRVRPASAGGSESRESSTDGDIENEAGQVVANYQVGKRFKKLHKILTSPLAQQPARKLRWRALSAVGAILIVHTATFVSLLVQLLQQETAVKDLNSAAMAAINVHEIATAGRVLDQLYAGNSFVSGLPQFGDPVNYALNETYNELADLMQSMKDLHRGVYVGFGQRRRIASDYGLRDLWEKAWMNITLFYDANDPADTSRILPGVEPPAPSTIQLGLWDAGNLYVTMALQMHNRGPVVVAEGANFTNWSVWRFIQASEITNIFSS</sequence>
<keyword evidence="8" id="KW-0472">Membrane</keyword>
<feature type="transmembrane region" description="Helical" evidence="8">
    <location>
        <begin position="91"/>
        <end position="118"/>
    </location>
</feature>
<feature type="region of interest" description="Disordered" evidence="7">
    <location>
        <begin position="1393"/>
        <end position="1493"/>
    </location>
</feature>
<feature type="compositionally biased region" description="Polar residues" evidence="7">
    <location>
        <begin position="1242"/>
        <end position="1251"/>
    </location>
</feature>
<dbReference type="NCBIfam" id="TIGR00229">
    <property type="entry name" value="sensory_box"/>
    <property type="match status" value="1"/>
</dbReference>